<accession>A0A7Z0RZD6</accession>
<dbReference type="EMBL" id="JACCDE010000024">
    <property type="protein sequence ID" value="NYS79155.1"/>
    <property type="molecule type" value="Genomic_DNA"/>
</dbReference>
<feature type="transmembrane region" description="Helical" evidence="1">
    <location>
        <begin position="15"/>
        <end position="33"/>
    </location>
</feature>
<organism evidence="2 3">
    <name type="scientific">Vreelandella glaciei</name>
    <dbReference type="NCBI Taxonomy" id="186761"/>
    <lineage>
        <taxon>Bacteria</taxon>
        <taxon>Pseudomonadati</taxon>
        <taxon>Pseudomonadota</taxon>
        <taxon>Gammaproteobacteria</taxon>
        <taxon>Oceanospirillales</taxon>
        <taxon>Halomonadaceae</taxon>
        <taxon>Vreelandella</taxon>
    </lineage>
</organism>
<reference evidence="2 3" key="1">
    <citation type="journal article" date="2003" name="Extremophiles">
        <title>Halomonas glaciei sp. nov. isolated from fast ice of Adelie Land, Antarctica.</title>
        <authorList>
            <person name="Reddy G.S."/>
            <person name="Raghavan P.U."/>
            <person name="Sarita N.B."/>
            <person name="Prakash J.S."/>
            <person name="Nagesh N."/>
            <person name="Delille D."/>
            <person name="Shivaji S."/>
        </authorList>
    </citation>
    <scope>NUCLEOTIDE SEQUENCE [LARGE SCALE GENOMIC DNA]</scope>
    <source>
        <strain evidence="2 3">DD39</strain>
    </source>
</reference>
<evidence type="ECO:0000313" key="2">
    <source>
        <dbReference type="EMBL" id="NYS79155.1"/>
    </source>
</evidence>
<keyword evidence="3" id="KW-1185">Reference proteome</keyword>
<proteinExistence type="predicted"/>
<dbReference type="RefSeq" id="WP_035557710.1">
    <property type="nucleotide sequence ID" value="NZ_JACCDE010000024.1"/>
</dbReference>
<evidence type="ECO:0000313" key="3">
    <source>
        <dbReference type="Proteomes" id="UP000526892"/>
    </source>
</evidence>
<name>A0A7Z0RZD6_9GAMM</name>
<keyword evidence="1" id="KW-0812">Transmembrane</keyword>
<protein>
    <submittedName>
        <fullName evidence="2">DUF2933 domain-containing protein</fullName>
    </submittedName>
</protein>
<dbReference type="InterPro" id="IPR021682">
    <property type="entry name" value="DUF2933"/>
</dbReference>
<keyword evidence="1" id="KW-0472">Membrane</keyword>
<dbReference type="Pfam" id="PF11666">
    <property type="entry name" value="DUF2933"/>
    <property type="match status" value="1"/>
</dbReference>
<evidence type="ECO:0000256" key="1">
    <source>
        <dbReference type="SAM" id="Phobius"/>
    </source>
</evidence>
<gene>
    <name evidence="2" type="ORF">HZS80_15770</name>
</gene>
<keyword evidence="1" id="KW-1133">Transmembrane helix</keyword>
<dbReference type="Proteomes" id="UP000526892">
    <property type="component" value="Unassembled WGS sequence"/>
</dbReference>
<comment type="caution">
    <text evidence="2">The sequence shown here is derived from an EMBL/GenBank/DDBJ whole genome shotgun (WGS) entry which is preliminary data.</text>
</comment>
<feature type="transmembrane region" description="Helical" evidence="1">
    <location>
        <begin position="40"/>
        <end position="59"/>
    </location>
</feature>
<sequence>MNDEKGWLERGPSKGTFWLMAALALAVMGFLLWEEHRVHLLGALPWVILLACPLMHVFMHGGHGGHGSDSDHKATHKEERDE</sequence>
<dbReference type="AlphaFoldDB" id="A0A7Z0RZD6"/>